<evidence type="ECO:0000256" key="2">
    <source>
        <dbReference type="ARBA" id="ARBA00004613"/>
    </source>
</evidence>
<reference evidence="13 14" key="1">
    <citation type="submission" date="2024-06" db="EMBL/GenBank/DDBJ databases">
        <title>The draft genome of Grus japonensis, version 3.</title>
        <authorList>
            <person name="Nabeshima K."/>
            <person name="Suzuki S."/>
            <person name="Onuma M."/>
        </authorList>
    </citation>
    <scope>NUCLEOTIDE SEQUENCE [LARGE SCALE GENOMIC DNA]</scope>
    <source>
        <strain evidence="13 14">451A</strain>
    </source>
</reference>
<dbReference type="InterPro" id="IPR020863">
    <property type="entry name" value="MACPF_CS"/>
</dbReference>
<dbReference type="PROSITE" id="PS00279">
    <property type="entry name" value="MACPF_1"/>
    <property type="match status" value="1"/>
</dbReference>
<evidence type="ECO:0000256" key="9">
    <source>
        <dbReference type="SAM" id="MobiDB-lite"/>
    </source>
</evidence>
<organism evidence="13 14">
    <name type="scientific">Grus japonensis</name>
    <name type="common">Japanese crane</name>
    <name type="synonym">Red-crowned crane</name>
    <dbReference type="NCBI Taxonomy" id="30415"/>
    <lineage>
        <taxon>Eukaryota</taxon>
        <taxon>Metazoa</taxon>
        <taxon>Chordata</taxon>
        <taxon>Craniata</taxon>
        <taxon>Vertebrata</taxon>
        <taxon>Euteleostomi</taxon>
        <taxon>Archelosauria</taxon>
        <taxon>Archosauria</taxon>
        <taxon>Dinosauria</taxon>
        <taxon>Saurischia</taxon>
        <taxon>Theropoda</taxon>
        <taxon>Coelurosauria</taxon>
        <taxon>Aves</taxon>
        <taxon>Neognathae</taxon>
        <taxon>Neoaves</taxon>
        <taxon>Gruiformes</taxon>
        <taxon>Gruidae</taxon>
        <taxon>Grus</taxon>
    </lineage>
</organism>
<keyword evidence="5 10" id="KW-0732">Signal</keyword>
<protein>
    <submittedName>
        <fullName evidence="13">Perforin-1-like</fullName>
    </submittedName>
</protein>
<keyword evidence="4" id="KW-0964">Secreted</keyword>
<dbReference type="InterPro" id="IPR035892">
    <property type="entry name" value="C2_domain_sf"/>
</dbReference>
<dbReference type="Gene3D" id="2.60.40.150">
    <property type="entry name" value="C2 domain"/>
    <property type="match status" value="1"/>
</dbReference>
<keyword evidence="14" id="KW-1185">Reference proteome</keyword>
<dbReference type="InterPro" id="IPR000008">
    <property type="entry name" value="C2_dom"/>
</dbReference>
<evidence type="ECO:0000256" key="3">
    <source>
        <dbReference type="ARBA" id="ARBA00009214"/>
    </source>
</evidence>
<evidence type="ECO:0000256" key="8">
    <source>
        <dbReference type="ARBA" id="ARBA00023157"/>
    </source>
</evidence>
<evidence type="ECO:0000259" key="12">
    <source>
        <dbReference type="PROSITE" id="PS51412"/>
    </source>
</evidence>
<comment type="similarity">
    <text evidence="3">Belongs to the complement C6/C7/C8/C9 family.</text>
</comment>
<dbReference type="Proteomes" id="UP001623348">
    <property type="component" value="Unassembled WGS sequence"/>
</dbReference>
<evidence type="ECO:0000256" key="1">
    <source>
        <dbReference type="ARBA" id="ARBA00004370"/>
    </source>
</evidence>
<evidence type="ECO:0000313" key="13">
    <source>
        <dbReference type="EMBL" id="GAB0202429.1"/>
    </source>
</evidence>
<sequence>MATPRRPFSCVLWLLSLVSLQPWSPVTPQCHRAKGDACTVPVTPGTQLLGWGLDVTTLSPTSGQVLAIGDVPTSPAARCLLCPNPLEGGQPRRLPTGVGGWRAGRRCQQATRVATGSQALGMMVAGTEQVAQGWRVGLTGMVKPGVQGTLAVAGSHSKVADFGLQRQREDRYAFTSLQMHCIHYWTQISHRVRPSPHFLHAVKALPPRFTPDTAPDYGELLATYGTHYISAAQMGGRLRAVTAIRSCRATMTGTSVQEVADCLGTEVSAGGGSARLSAMANACQRARANNEGNATFNEVYSERLVEVEGGEQHGDLLYGRPEAYKTWLQGLPTTPGLVAAQVRSLHTLLPRHEPRRAALRAAVSHYIASRALRVNCSQACPGGHLVGPCQCGCSANTVVTTDCCSRQRGLARLTVLVKRGEGWRGDLFTMTDAYVRVIFGRQRVQTATVWNNNRPQWNARLDLGTLELPLGARLRVEVWDEDNKWDDDLLGFCEEMLEAGKKREVICFPGSGRLQFSYQVTCGPSLGGPLCHSYVPQPPNNNGRLYRFSQWPPGPGDGPVNWPNQDEEEEEEEDGPENPDPEAFWESLEAPGADDSTAEPQEMEMGFGEDLGDHLDEPTDAFGRLPEPLFSFGEGPSEVDPSSGFKEGPADLQDPSSGFMEGPADLQDPSSGFKEGPTELFPSSGSGERPPDP</sequence>
<dbReference type="PANTHER" id="PTHR46096">
    <property type="entry name" value="PERFORIN-1"/>
    <property type="match status" value="1"/>
</dbReference>
<evidence type="ECO:0000256" key="4">
    <source>
        <dbReference type="ARBA" id="ARBA00022525"/>
    </source>
</evidence>
<dbReference type="GO" id="GO:0016020">
    <property type="term" value="C:membrane"/>
    <property type="evidence" value="ECO:0007669"/>
    <property type="project" value="UniProtKB-SubCell"/>
</dbReference>
<dbReference type="GO" id="GO:0005576">
    <property type="term" value="C:extracellular region"/>
    <property type="evidence" value="ECO:0007669"/>
    <property type="project" value="UniProtKB-SubCell"/>
</dbReference>
<feature type="chain" id="PRO_5044760526" evidence="10">
    <location>
        <begin position="29"/>
        <end position="693"/>
    </location>
</feature>
<feature type="domain" description="MACPF" evidence="12">
    <location>
        <begin position="31"/>
        <end position="374"/>
    </location>
</feature>
<dbReference type="PROSITE" id="PS51412">
    <property type="entry name" value="MACPF_2"/>
    <property type="match status" value="1"/>
</dbReference>
<feature type="domain" description="C2" evidence="11">
    <location>
        <begin position="394"/>
        <end position="510"/>
    </location>
</feature>
<evidence type="ECO:0000256" key="5">
    <source>
        <dbReference type="ARBA" id="ARBA00022729"/>
    </source>
</evidence>
<dbReference type="EMBL" id="BAAFJT010000039">
    <property type="protein sequence ID" value="GAB0202429.1"/>
    <property type="molecule type" value="Genomic_DNA"/>
</dbReference>
<dbReference type="SMART" id="SM00457">
    <property type="entry name" value="MACPF"/>
    <property type="match status" value="1"/>
</dbReference>
<dbReference type="AlphaFoldDB" id="A0ABC9XY48"/>
<evidence type="ECO:0000259" key="11">
    <source>
        <dbReference type="PROSITE" id="PS50004"/>
    </source>
</evidence>
<feature type="signal peptide" evidence="10">
    <location>
        <begin position="1"/>
        <end position="28"/>
    </location>
</feature>
<dbReference type="Pfam" id="PF00168">
    <property type="entry name" value="C2"/>
    <property type="match status" value="1"/>
</dbReference>
<dbReference type="SUPFAM" id="SSF49562">
    <property type="entry name" value="C2 domain (Calcium/lipid-binding domain, CaLB)"/>
    <property type="match status" value="1"/>
</dbReference>
<evidence type="ECO:0000313" key="14">
    <source>
        <dbReference type="Proteomes" id="UP001623348"/>
    </source>
</evidence>
<comment type="subcellular location">
    <subcellularLocation>
        <location evidence="1">Membrane</location>
    </subcellularLocation>
    <subcellularLocation>
        <location evidence="2">Secreted</location>
    </subcellularLocation>
</comment>
<accession>A0ABC9XY48</accession>
<keyword evidence="7" id="KW-0472">Membrane</keyword>
<name>A0ABC9XY48_GRUJA</name>
<evidence type="ECO:0000256" key="6">
    <source>
        <dbReference type="ARBA" id="ARBA00022852"/>
    </source>
</evidence>
<evidence type="ECO:0000256" key="10">
    <source>
        <dbReference type="SAM" id="SignalP"/>
    </source>
</evidence>
<dbReference type="PANTHER" id="PTHR46096:SF3">
    <property type="entry name" value="PERFORIN-1"/>
    <property type="match status" value="1"/>
</dbReference>
<comment type="caution">
    <text evidence="13">The sequence shown here is derived from an EMBL/GenBank/DDBJ whole genome shotgun (WGS) entry which is preliminary data.</text>
</comment>
<dbReference type="SMART" id="SM00239">
    <property type="entry name" value="C2"/>
    <property type="match status" value="1"/>
</dbReference>
<feature type="region of interest" description="Disordered" evidence="9">
    <location>
        <begin position="543"/>
        <end position="693"/>
    </location>
</feature>
<dbReference type="GO" id="GO:0031640">
    <property type="term" value="P:killing of cells of another organism"/>
    <property type="evidence" value="ECO:0007669"/>
    <property type="project" value="UniProtKB-KW"/>
</dbReference>
<dbReference type="InterPro" id="IPR020864">
    <property type="entry name" value="MACPF"/>
</dbReference>
<dbReference type="InterPro" id="IPR052784">
    <property type="entry name" value="Perforin-1_pore-forming"/>
</dbReference>
<feature type="compositionally biased region" description="Acidic residues" evidence="9">
    <location>
        <begin position="565"/>
        <end position="580"/>
    </location>
</feature>
<keyword evidence="8" id="KW-1015">Disulfide bond</keyword>
<dbReference type="Pfam" id="PF01823">
    <property type="entry name" value="MACPF"/>
    <property type="match status" value="1"/>
</dbReference>
<evidence type="ECO:0000256" key="7">
    <source>
        <dbReference type="ARBA" id="ARBA00023136"/>
    </source>
</evidence>
<gene>
    <name evidence="13" type="ORF">GRJ2_002708500</name>
</gene>
<dbReference type="PROSITE" id="PS50004">
    <property type="entry name" value="C2"/>
    <property type="match status" value="1"/>
</dbReference>
<keyword evidence="6" id="KW-0204">Cytolysis</keyword>
<proteinExistence type="inferred from homology"/>